<comment type="caution">
    <text evidence="7">The sequence shown here is derived from an EMBL/GenBank/DDBJ whole genome shotgun (WGS) entry which is preliminary data.</text>
</comment>
<dbReference type="PANTHER" id="PTHR13923">
    <property type="entry name" value="SEC31-RELATED PROTEIN"/>
    <property type="match status" value="1"/>
</dbReference>
<keyword evidence="1" id="KW-0813">Transport</keyword>
<dbReference type="GO" id="GO:0030127">
    <property type="term" value="C:COPII vesicle coat"/>
    <property type="evidence" value="ECO:0007669"/>
    <property type="project" value="TreeGrafter"/>
</dbReference>
<dbReference type="EMBL" id="JAEPRB010000063">
    <property type="protein sequence ID" value="KAG2223325.1"/>
    <property type="molecule type" value="Genomic_DNA"/>
</dbReference>
<dbReference type="GO" id="GO:0090110">
    <property type="term" value="P:COPII-coated vesicle cargo loading"/>
    <property type="evidence" value="ECO:0007669"/>
    <property type="project" value="TreeGrafter"/>
</dbReference>
<dbReference type="PANTHER" id="PTHR13923:SF11">
    <property type="entry name" value="SECRETORY 31, ISOFORM D"/>
    <property type="match status" value="1"/>
</dbReference>
<dbReference type="Pfam" id="PF07304">
    <property type="entry name" value="SRA1"/>
    <property type="match status" value="1"/>
</dbReference>
<dbReference type="GO" id="GO:0007029">
    <property type="term" value="P:endoplasmic reticulum organization"/>
    <property type="evidence" value="ECO:0007669"/>
    <property type="project" value="TreeGrafter"/>
</dbReference>
<dbReference type="GO" id="GO:0005198">
    <property type="term" value="F:structural molecule activity"/>
    <property type="evidence" value="ECO:0007669"/>
    <property type="project" value="TreeGrafter"/>
</dbReference>
<dbReference type="InterPro" id="IPR009917">
    <property type="entry name" value="SRA1/Sec31"/>
</dbReference>
<evidence type="ECO:0000256" key="2">
    <source>
        <dbReference type="ARBA" id="ARBA00022574"/>
    </source>
</evidence>
<feature type="domain" description="SRA1/Sec31" evidence="6">
    <location>
        <begin position="3"/>
        <end position="75"/>
    </location>
</feature>
<dbReference type="AlphaFoldDB" id="A0A8H7VJY5"/>
<dbReference type="OrthoDB" id="542917at2759"/>
<dbReference type="InterPro" id="IPR040251">
    <property type="entry name" value="SEC31-like"/>
</dbReference>
<evidence type="ECO:0000256" key="5">
    <source>
        <dbReference type="ARBA" id="ARBA00029433"/>
    </source>
</evidence>
<keyword evidence="4" id="KW-0472">Membrane</keyword>
<gene>
    <name evidence="7" type="ORF">INT45_008982</name>
</gene>
<protein>
    <recommendedName>
        <fullName evidence="6">SRA1/Sec31 domain-containing protein</fullName>
    </recommendedName>
</protein>
<evidence type="ECO:0000256" key="1">
    <source>
        <dbReference type="ARBA" id="ARBA00022448"/>
    </source>
</evidence>
<evidence type="ECO:0000256" key="3">
    <source>
        <dbReference type="ARBA" id="ARBA00022737"/>
    </source>
</evidence>
<sequence>MLDDTERRLNTLFEELNNSEISDGVVQPMLQLVQALQSSDYDTAQRIQVDLVTTRYEECGSWLVGVKRLIDNAKAMA</sequence>
<dbReference type="Proteomes" id="UP000646827">
    <property type="component" value="Unassembled WGS sequence"/>
</dbReference>
<evidence type="ECO:0000313" key="7">
    <source>
        <dbReference type="EMBL" id="KAG2223325.1"/>
    </source>
</evidence>
<accession>A0A8H7VJY5</accession>
<name>A0A8H7VJY5_9FUNG</name>
<reference evidence="7 8" key="1">
    <citation type="submission" date="2020-12" db="EMBL/GenBank/DDBJ databases">
        <title>Metabolic potential, ecology and presence of endohyphal bacteria is reflected in genomic diversity of Mucoromycotina.</title>
        <authorList>
            <person name="Muszewska A."/>
            <person name="Okrasinska A."/>
            <person name="Steczkiewicz K."/>
            <person name="Drgas O."/>
            <person name="Orlowska M."/>
            <person name="Perlinska-Lenart U."/>
            <person name="Aleksandrzak-Piekarczyk T."/>
            <person name="Szatraj K."/>
            <person name="Zielenkiewicz U."/>
            <person name="Pilsyk S."/>
            <person name="Malc E."/>
            <person name="Mieczkowski P."/>
            <person name="Kruszewska J.S."/>
            <person name="Biernat P."/>
            <person name="Pawlowska J."/>
        </authorList>
    </citation>
    <scope>NUCLEOTIDE SEQUENCE [LARGE SCALE GENOMIC DNA]</scope>
    <source>
        <strain evidence="7 8">CBS 142.35</strain>
    </source>
</reference>
<organism evidence="7 8">
    <name type="scientific">Circinella minor</name>
    <dbReference type="NCBI Taxonomy" id="1195481"/>
    <lineage>
        <taxon>Eukaryota</taxon>
        <taxon>Fungi</taxon>
        <taxon>Fungi incertae sedis</taxon>
        <taxon>Mucoromycota</taxon>
        <taxon>Mucoromycotina</taxon>
        <taxon>Mucoromycetes</taxon>
        <taxon>Mucorales</taxon>
        <taxon>Lichtheimiaceae</taxon>
        <taxon>Circinella</taxon>
    </lineage>
</organism>
<keyword evidence="8" id="KW-1185">Reference proteome</keyword>
<evidence type="ECO:0000256" key="4">
    <source>
        <dbReference type="ARBA" id="ARBA00023136"/>
    </source>
</evidence>
<proteinExistence type="predicted"/>
<evidence type="ECO:0000259" key="6">
    <source>
        <dbReference type="Pfam" id="PF07304"/>
    </source>
</evidence>
<keyword evidence="3" id="KW-0677">Repeat</keyword>
<dbReference type="Gene3D" id="1.20.940.10">
    <property type="entry name" value="Functional domain of the splicing factor Prp18"/>
    <property type="match status" value="1"/>
</dbReference>
<keyword evidence="2" id="KW-0853">WD repeat</keyword>
<evidence type="ECO:0000313" key="8">
    <source>
        <dbReference type="Proteomes" id="UP000646827"/>
    </source>
</evidence>
<comment type="subcellular location">
    <subcellularLocation>
        <location evidence="5">Endomembrane system</location>
        <topology evidence="5">Peripheral membrane protein</topology>
        <orientation evidence="5">Cytoplasmic side</orientation>
    </subcellularLocation>
</comment>
<dbReference type="GO" id="GO:0070971">
    <property type="term" value="C:endoplasmic reticulum exit site"/>
    <property type="evidence" value="ECO:0007669"/>
    <property type="project" value="TreeGrafter"/>
</dbReference>